<dbReference type="EC" id="2.7.1.50" evidence="11"/>
<feature type="binding site" evidence="11">
    <location>
        <position position="196"/>
    </location>
    <ligand>
        <name>substrate</name>
    </ligand>
</feature>
<evidence type="ECO:0000256" key="8">
    <source>
        <dbReference type="ARBA" id="ARBA00022840"/>
    </source>
</evidence>
<dbReference type="EMBL" id="JACOOR010000006">
    <property type="protein sequence ID" value="MBC5660429.1"/>
    <property type="molecule type" value="Genomic_DNA"/>
</dbReference>
<feature type="binding site" evidence="11">
    <location>
        <position position="120"/>
    </location>
    <ligand>
        <name>ATP</name>
        <dbReference type="ChEBI" id="CHEBI:30616"/>
    </ligand>
</feature>
<dbReference type="PRINTS" id="PR01099">
    <property type="entry name" value="HYETHTZKNASE"/>
</dbReference>
<keyword evidence="9 11" id="KW-0460">Magnesium</keyword>
<evidence type="ECO:0000313" key="12">
    <source>
        <dbReference type="EMBL" id="MBC5660429.1"/>
    </source>
</evidence>
<dbReference type="Gene3D" id="3.40.1190.20">
    <property type="match status" value="1"/>
</dbReference>
<feature type="binding site" evidence="11">
    <location>
        <position position="169"/>
    </location>
    <ligand>
        <name>ATP</name>
        <dbReference type="ChEBI" id="CHEBI:30616"/>
    </ligand>
</feature>
<comment type="cofactor">
    <cofactor evidence="2 11">
        <name>Mg(2+)</name>
        <dbReference type="ChEBI" id="CHEBI:18420"/>
    </cofactor>
</comment>
<keyword evidence="5 11" id="KW-0479">Metal-binding</keyword>
<reference evidence="12" key="1">
    <citation type="submission" date="2020-08" db="EMBL/GenBank/DDBJ databases">
        <title>Genome public.</title>
        <authorList>
            <person name="Liu C."/>
            <person name="Sun Q."/>
        </authorList>
    </citation>
    <scope>NUCLEOTIDE SEQUENCE</scope>
    <source>
        <strain evidence="12">NSJ-68</strain>
    </source>
</reference>
<evidence type="ECO:0000256" key="6">
    <source>
        <dbReference type="ARBA" id="ARBA00022741"/>
    </source>
</evidence>
<evidence type="ECO:0000256" key="4">
    <source>
        <dbReference type="ARBA" id="ARBA00022679"/>
    </source>
</evidence>
<dbReference type="AlphaFoldDB" id="A0A923RMM5"/>
<comment type="caution">
    <text evidence="12">The sequence shown here is derived from an EMBL/GenBank/DDBJ whole genome shotgun (WGS) entry which is preliminary data.</text>
</comment>
<name>A0A923RMM5_9FIRM</name>
<gene>
    <name evidence="11 12" type="primary">thiM</name>
    <name evidence="12" type="ORF">H8S44_11680</name>
</gene>
<organism evidence="12 13">
    <name type="scientific">Anaerosacchariphilus hominis</name>
    <dbReference type="NCBI Taxonomy" id="2763017"/>
    <lineage>
        <taxon>Bacteria</taxon>
        <taxon>Bacillati</taxon>
        <taxon>Bacillota</taxon>
        <taxon>Clostridia</taxon>
        <taxon>Lachnospirales</taxon>
        <taxon>Lachnospiraceae</taxon>
        <taxon>Anaerosacchariphilus</taxon>
    </lineage>
</organism>
<evidence type="ECO:0000256" key="7">
    <source>
        <dbReference type="ARBA" id="ARBA00022777"/>
    </source>
</evidence>
<sequence length="266" mass="28406">MSCLFDNILAQMNRIRPRVHCLTNPVTMQDVANILLAAGGSAIMAQEPAEAAEITAICQAVLLNTGVPDAEKMRACVISGERANELGIPVVLDPVGAGASAFRLRELEKLTHSVRMALIRCNQEEAKALLHIWNGASGGVESGVTESVEEQTDLARKLTEAYQCAVLVSGPRDVVAEGGRAEVLTGGDARLSRITGGGCMLSALCALLCGAEADPWEAARTAGALWRSCAEWADRESRKTSGGIGTFHMRLFDAVERYFYRSTEGK</sequence>
<dbReference type="GO" id="GO:0009228">
    <property type="term" value="P:thiamine biosynthetic process"/>
    <property type="evidence" value="ECO:0007669"/>
    <property type="project" value="UniProtKB-KW"/>
</dbReference>
<keyword evidence="7 11" id="KW-0418">Kinase</keyword>
<dbReference type="Pfam" id="PF02110">
    <property type="entry name" value="HK"/>
    <property type="match status" value="1"/>
</dbReference>
<keyword evidence="8 11" id="KW-0067">ATP-binding</keyword>
<evidence type="ECO:0000256" key="9">
    <source>
        <dbReference type="ARBA" id="ARBA00022842"/>
    </source>
</evidence>
<evidence type="ECO:0000313" key="13">
    <source>
        <dbReference type="Proteomes" id="UP000649345"/>
    </source>
</evidence>
<dbReference type="InterPro" id="IPR000417">
    <property type="entry name" value="Hyethyz_kinase"/>
</dbReference>
<comment type="function">
    <text evidence="11">Catalyzes the phosphorylation of the hydroxyl group of 4-methyl-5-beta-hydroxyethylthiazole (THZ).</text>
</comment>
<evidence type="ECO:0000256" key="3">
    <source>
        <dbReference type="ARBA" id="ARBA00004868"/>
    </source>
</evidence>
<proteinExistence type="inferred from homology"/>
<dbReference type="Proteomes" id="UP000649345">
    <property type="component" value="Unassembled WGS sequence"/>
</dbReference>
<dbReference type="GO" id="GO:0000287">
    <property type="term" value="F:magnesium ion binding"/>
    <property type="evidence" value="ECO:0007669"/>
    <property type="project" value="UniProtKB-UniRule"/>
</dbReference>
<keyword evidence="13" id="KW-1185">Reference proteome</keyword>
<comment type="catalytic activity">
    <reaction evidence="1 11">
        <text>5-(2-hydroxyethyl)-4-methylthiazole + ATP = 4-methyl-5-(2-phosphooxyethyl)-thiazole + ADP + H(+)</text>
        <dbReference type="Rhea" id="RHEA:24212"/>
        <dbReference type="ChEBI" id="CHEBI:15378"/>
        <dbReference type="ChEBI" id="CHEBI:17957"/>
        <dbReference type="ChEBI" id="CHEBI:30616"/>
        <dbReference type="ChEBI" id="CHEBI:58296"/>
        <dbReference type="ChEBI" id="CHEBI:456216"/>
        <dbReference type="EC" id="2.7.1.50"/>
    </reaction>
</comment>
<evidence type="ECO:0000256" key="5">
    <source>
        <dbReference type="ARBA" id="ARBA00022723"/>
    </source>
</evidence>
<dbReference type="RefSeq" id="WP_186872342.1">
    <property type="nucleotide sequence ID" value="NZ_JACOOR010000006.1"/>
</dbReference>
<keyword evidence="10 11" id="KW-0784">Thiamine biosynthesis</keyword>
<evidence type="ECO:0000256" key="10">
    <source>
        <dbReference type="ARBA" id="ARBA00022977"/>
    </source>
</evidence>
<dbReference type="HAMAP" id="MF_00228">
    <property type="entry name" value="Thz_kinase"/>
    <property type="match status" value="1"/>
</dbReference>
<feature type="binding site" evidence="11">
    <location>
        <position position="44"/>
    </location>
    <ligand>
        <name>substrate</name>
    </ligand>
</feature>
<dbReference type="InterPro" id="IPR029056">
    <property type="entry name" value="Ribokinase-like"/>
</dbReference>
<keyword evidence="6 11" id="KW-0547">Nucleotide-binding</keyword>
<dbReference type="GO" id="GO:0009229">
    <property type="term" value="P:thiamine diphosphate biosynthetic process"/>
    <property type="evidence" value="ECO:0007669"/>
    <property type="project" value="UniProtKB-UniRule"/>
</dbReference>
<keyword evidence="4 11" id="KW-0808">Transferase</keyword>
<dbReference type="PIRSF" id="PIRSF000513">
    <property type="entry name" value="Thz_kinase"/>
    <property type="match status" value="1"/>
</dbReference>
<evidence type="ECO:0000256" key="2">
    <source>
        <dbReference type="ARBA" id="ARBA00001946"/>
    </source>
</evidence>
<dbReference type="GO" id="GO:0005524">
    <property type="term" value="F:ATP binding"/>
    <property type="evidence" value="ECO:0007669"/>
    <property type="project" value="UniProtKB-UniRule"/>
</dbReference>
<protein>
    <recommendedName>
        <fullName evidence="11">Hydroxyethylthiazole kinase</fullName>
        <ecNumber evidence="11">2.7.1.50</ecNumber>
    </recommendedName>
    <alternativeName>
        <fullName evidence="11">4-methyl-5-beta-hydroxyethylthiazole kinase</fullName>
        <shortName evidence="11">TH kinase</shortName>
        <shortName evidence="11">Thz kinase</shortName>
    </alternativeName>
</protein>
<dbReference type="GO" id="GO:0004417">
    <property type="term" value="F:hydroxyethylthiazole kinase activity"/>
    <property type="evidence" value="ECO:0007669"/>
    <property type="project" value="UniProtKB-UniRule"/>
</dbReference>
<comment type="pathway">
    <text evidence="3 11">Cofactor biosynthesis; thiamine diphosphate biosynthesis; 4-methyl-5-(2-phosphoethyl)-thiazole from 5-(2-hydroxyethyl)-4-methylthiazole: step 1/1.</text>
</comment>
<accession>A0A923RMM5</accession>
<evidence type="ECO:0000256" key="1">
    <source>
        <dbReference type="ARBA" id="ARBA00001771"/>
    </source>
</evidence>
<dbReference type="NCBIfam" id="NF006830">
    <property type="entry name" value="PRK09355.1"/>
    <property type="match status" value="1"/>
</dbReference>
<evidence type="ECO:0000256" key="11">
    <source>
        <dbReference type="HAMAP-Rule" id="MF_00228"/>
    </source>
</evidence>
<comment type="similarity">
    <text evidence="11">Belongs to the Thz kinase family.</text>
</comment>
<dbReference type="CDD" id="cd01170">
    <property type="entry name" value="THZ_kinase"/>
    <property type="match status" value="1"/>
</dbReference>
<dbReference type="SUPFAM" id="SSF53613">
    <property type="entry name" value="Ribokinase-like"/>
    <property type="match status" value="1"/>
</dbReference>